<evidence type="ECO:0000313" key="3">
    <source>
        <dbReference type="Proteomes" id="UP000807769"/>
    </source>
</evidence>
<sequence>MTMETTSLVLDDTPVVLSPNPLPNPDLTPPTPSPATNTDDPNAYVEKLFHNWAKNSHLAFLNNHLSTYCKHVNQGKSQATDYVYEVMQEYFQHYHWKMKISDEPSENNPLQMESDESLSPIELKQKLQKILVMQKAIKSWLDYHAKSLKKLIWHKVGLPSSKMVTFHDRITHKHFKKLSEEEQKHWRDTAQAKGEAAVKEWSDHLAVPPSTSSIDRQVTQLGLWITSHLCWADSCWTLAYTRVSGPEPCKQGKITIVSMHEGIDLSPQPHNWQTRDKTKFKMVTKSFQKYLSHTYTKQDCNSCCLLDNLDSLFTIPQEGNQSDTEEEHEANELTTAKYRPWKKLKQQGKKQDVLLGARLLRLLSSMDSEDKRQGSRWVLPFSPPKANQDVTYFNPHHQKTAQKHLEAMKKGCLVNMPSPASEIPDCLSKVLSCVSEVPDDMEEIDQLDEDSSIINGITSAAIIEPPAAPFDDNLIDPHLRDDLGMAVNQLPASPGITSATIIEPPAALFNDNLIDPHIRDDPVMAVNQLPKPINNYDMDETPSAKQDTEGAVDDHDNPLNTTLDKHVVNLNRVMDSM</sequence>
<evidence type="ECO:0000313" key="2">
    <source>
        <dbReference type="EMBL" id="KAG1823861.1"/>
    </source>
</evidence>
<comment type="caution">
    <text evidence="2">The sequence shown here is derived from an EMBL/GenBank/DDBJ whole genome shotgun (WGS) entry which is preliminary data.</text>
</comment>
<feature type="region of interest" description="Disordered" evidence="1">
    <location>
        <begin position="1"/>
        <end position="41"/>
    </location>
</feature>
<gene>
    <name evidence="2" type="ORF">BJ212DRAFT_1296388</name>
</gene>
<dbReference type="Proteomes" id="UP000807769">
    <property type="component" value="Unassembled WGS sequence"/>
</dbReference>
<dbReference type="RefSeq" id="XP_041197921.1">
    <property type="nucleotide sequence ID" value="XM_041332437.1"/>
</dbReference>
<dbReference type="GeneID" id="64626454"/>
<dbReference type="AlphaFoldDB" id="A0A9P7JIG6"/>
<keyword evidence="3" id="KW-1185">Reference proteome</keyword>
<feature type="compositionally biased region" description="Pro residues" evidence="1">
    <location>
        <begin position="20"/>
        <end position="33"/>
    </location>
</feature>
<reference evidence="2" key="1">
    <citation type="journal article" date="2020" name="New Phytol.">
        <title>Comparative genomics reveals dynamic genome evolution in host specialist ectomycorrhizal fungi.</title>
        <authorList>
            <person name="Lofgren L.A."/>
            <person name="Nguyen N.H."/>
            <person name="Vilgalys R."/>
            <person name="Ruytinx J."/>
            <person name="Liao H.L."/>
            <person name="Branco S."/>
            <person name="Kuo A."/>
            <person name="LaButti K."/>
            <person name="Lipzen A."/>
            <person name="Andreopoulos W."/>
            <person name="Pangilinan J."/>
            <person name="Riley R."/>
            <person name="Hundley H."/>
            <person name="Na H."/>
            <person name="Barry K."/>
            <person name="Grigoriev I.V."/>
            <person name="Stajich J.E."/>
            <person name="Kennedy P.G."/>
        </authorList>
    </citation>
    <scope>NUCLEOTIDE SEQUENCE</scope>
    <source>
        <strain evidence="2">MN1</strain>
    </source>
</reference>
<feature type="compositionally biased region" description="Basic and acidic residues" evidence="1">
    <location>
        <begin position="546"/>
        <end position="560"/>
    </location>
</feature>
<feature type="region of interest" description="Disordered" evidence="1">
    <location>
        <begin position="539"/>
        <end position="560"/>
    </location>
</feature>
<organism evidence="2 3">
    <name type="scientific">Suillus subaureus</name>
    <dbReference type="NCBI Taxonomy" id="48587"/>
    <lineage>
        <taxon>Eukaryota</taxon>
        <taxon>Fungi</taxon>
        <taxon>Dikarya</taxon>
        <taxon>Basidiomycota</taxon>
        <taxon>Agaricomycotina</taxon>
        <taxon>Agaricomycetes</taxon>
        <taxon>Agaricomycetidae</taxon>
        <taxon>Boletales</taxon>
        <taxon>Suillineae</taxon>
        <taxon>Suillaceae</taxon>
        <taxon>Suillus</taxon>
    </lineage>
</organism>
<dbReference type="EMBL" id="JABBWG010000004">
    <property type="protein sequence ID" value="KAG1823861.1"/>
    <property type="molecule type" value="Genomic_DNA"/>
</dbReference>
<evidence type="ECO:0000256" key="1">
    <source>
        <dbReference type="SAM" id="MobiDB-lite"/>
    </source>
</evidence>
<accession>A0A9P7JIG6</accession>
<dbReference type="OrthoDB" id="3250313at2759"/>
<proteinExistence type="predicted"/>
<protein>
    <submittedName>
        <fullName evidence="2">Uncharacterized protein</fullName>
    </submittedName>
</protein>
<name>A0A9P7JIG6_9AGAM</name>